<dbReference type="PANTHER" id="PTHR44819:SF1">
    <property type="entry name" value="V-TYPE IMMUNOGLOBULIN DOMAIN-CONTAINING SUPPRESSOR OF T-CELL ACTIVATION"/>
    <property type="match status" value="1"/>
</dbReference>
<dbReference type="KEGG" id="pki:111839970"/>
<sequence>MLDLYWKSCPGIHFGFCWIYICLTAISLPGPASSDHLRLAGAHMSYICPEGASVTMQCISEGSLLHAADHLRPFWFFTPHLDDTCQEKLHPRRGNHSSRPPPGVEYSASRNTISITLTNVTRADQGRYCCVELEVQGKHQHMVSQRAHSHVLLTVGPRRNQTAKCSFMDHKPTEGTVAAGLATAGCIMGILSLPLILLLVYKQRQTTHSSRRSHELVRMDSEARGHENPVFLGDGPQPKTRTLSQILTRQSSETGRHLLSDPGTPLSPPAHGDVFFPAHEPIPESPDFMQV</sequence>
<feature type="transmembrane region" description="Helical" evidence="2">
    <location>
        <begin position="12"/>
        <end position="30"/>
    </location>
</feature>
<dbReference type="SUPFAM" id="SSF48726">
    <property type="entry name" value="Immunoglobulin"/>
    <property type="match status" value="1"/>
</dbReference>
<dbReference type="InterPro" id="IPR036179">
    <property type="entry name" value="Ig-like_dom_sf"/>
</dbReference>
<evidence type="ECO:0000313" key="4">
    <source>
        <dbReference type="Ensembl" id="ENSPKIP00000003961.1"/>
    </source>
</evidence>
<dbReference type="Ensembl" id="ENSPKIT00000027931.1">
    <property type="protein sequence ID" value="ENSPKIP00000003961.1"/>
    <property type="gene ID" value="ENSPKIG00000021254.1"/>
</dbReference>
<dbReference type="InterPro" id="IPR013106">
    <property type="entry name" value="Ig_V-set"/>
</dbReference>
<feature type="transmembrane region" description="Helical" evidence="2">
    <location>
        <begin position="177"/>
        <end position="201"/>
    </location>
</feature>
<evidence type="ECO:0000259" key="3">
    <source>
        <dbReference type="PROSITE" id="PS50835"/>
    </source>
</evidence>
<feature type="domain" description="Ig-like" evidence="3">
    <location>
        <begin position="31"/>
        <end position="130"/>
    </location>
</feature>
<dbReference type="GO" id="GO:0046636">
    <property type="term" value="P:negative regulation of alpha-beta T cell activation"/>
    <property type="evidence" value="ECO:0007669"/>
    <property type="project" value="TreeGrafter"/>
</dbReference>
<dbReference type="InterPro" id="IPR042473">
    <property type="entry name" value="VISTA"/>
</dbReference>
<dbReference type="Pfam" id="PF07686">
    <property type="entry name" value="V-set"/>
    <property type="match status" value="1"/>
</dbReference>
<dbReference type="GO" id="GO:0050776">
    <property type="term" value="P:regulation of immune response"/>
    <property type="evidence" value="ECO:0007669"/>
    <property type="project" value="InterPro"/>
</dbReference>
<keyword evidence="2" id="KW-0472">Membrane</keyword>
<dbReference type="InterPro" id="IPR007110">
    <property type="entry name" value="Ig-like_dom"/>
</dbReference>
<reference evidence="4" key="1">
    <citation type="submission" date="2025-08" db="UniProtKB">
        <authorList>
            <consortium name="Ensembl"/>
        </authorList>
    </citation>
    <scope>IDENTIFICATION</scope>
</reference>
<accession>A0A3B3QEW6</accession>
<dbReference type="PROSITE" id="PS50835">
    <property type="entry name" value="IG_LIKE"/>
    <property type="match status" value="1"/>
</dbReference>
<dbReference type="Proteomes" id="UP000261540">
    <property type="component" value="Unplaced"/>
</dbReference>
<dbReference type="InterPro" id="IPR013783">
    <property type="entry name" value="Ig-like_fold"/>
</dbReference>
<proteinExistence type="predicted"/>
<dbReference type="Gene3D" id="2.60.40.10">
    <property type="entry name" value="Immunoglobulins"/>
    <property type="match status" value="1"/>
</dbReference>
<evidence type="ECO:0000256" key="1">
    <source>
        <dbReference type="SAM" id="MobiDB-lite"/>
    </source>
</evidence>
<organism evidence="4 5">
    <name type="scientific">Paramormyrops kingsleyae</name>
    <dbReference type="NCBI Taxonomy" id="1676925"/>
    <lineage>
        <taxon>Eukaryota</taxon>
        <taxon>Metazoa</taxon>
        <taxon>Chordata</taxon>
        <taxon>Craniata</taxon>
        <taxon>Vertebrata</taxon>
        <taxon>Euteleostomi</taxon>
        <taxon>Actinopterygii</taxon>
        <taxon>Neopterygii</taxon>
        <taxon>Teleostei</taxon>
        <taxon>Osteoglossocephala</taxon>
        <taxon>Osteoglossomorpha</taxon>
        <taxon>Osteoglossiformes</taxon>
        <taxon>Mormyridae</taxon>
        <taxon>Paramormyrops</taxon>
    </lineage>
</organism>
<dbReference type="GeneID" id="111839970"/>
<dbReference type="OrthoDB" id="8910360at2759"/>
<name>A0A3B3QEW6_9TELE</name>
<reference evidence="4" key="2">
    <citation type="submission" date="2025-09" db="UniProtKB">
        <authorList>
            <consortium name="Ensembl"/>
        </authorList>
    </citation>
    <scope>IDENTIFICATION</scope>
</reference>
<keyword evidence="2" id="KW-1133">Transmembrane helix</keyword>
<dbReference type="GO" id="GO:0005886">
    <property type="term" value="C:plasma membrane"/>
    <property type="evidence" value="ECO:0007669"/>
    <property type="project" value="TreeGrafter"/>
</dbReference>
<dbReference type="PANTHER" id="PTHR44819">
    <property type="entry name" value="V-TYPE IMMUNOGLOBULIN DOMAIN-CONTAINING SUPPRESSOR OF T-CELL ACTIVATION"/>
    <property type="match status" value="1"/>
</dbReference>
<feature type="region of interest" description="Disordered" evidence="1">
    <location>
        <begin position="211"/>
        <end position="240"/>
    </location>
</feature>
<evidence type="ECO:0000313" key="5">
    <source>
        <dbReference type="Proteomes" id="UP000261540"/>
    </source>
</evidence>
<dbReference type="AlphaFoldDB" id="A0A3B3QEW6"/>
<dbReference type="STRING" id="1676925.ENSPKIP00000003961"/>
<dbReference type="RefSeq" id="XP_023660085.1">
    <property type="nucleotide sequence ID" value="XM_023804317.2"/>
</dbReference>
<feature type="compositionally biased region" description="Basic and acidic residues" evidence="1">
    <location>
        <begin position="212"/>
        <end position="227"/>
    </location>
</feature>
<dbReference type="CTD" id="64115"/>
<dbReference type="GeneTree" id="ENSGT00940000163216"/>
<keyword evidence="2" id="KW-0812">Transmembrane</keyword>
<protein>
    <submittedName>
        <fullName evidence="4">V-set immunoregulatory receptor</fullName>
    </submittedName>
</protein>
<evidence type="ECO:0000256" key="2">
    <source>
        <dbReference type="SAM" id="Phobius"/>
    </source>
</evidence>
<keyword evidence="5" id="KW-1185">Reference proteome</keyword>